<feature type="transmembrane region" description="Helical" evidence="9">
    <location>
        <begin position="172"/>
        <end position="195"/>
    </location>
</feature>
<reference evidence="10 11" key="1">
    <citation type="submission" date="2018-09" db="EMBL/GenBank/DDBJ databases">
        <title>Complete genome sequence of Euzebya sp. DY32-46 isolated from seawater of Pacific Ocean.</title>
        <authorList>
            <person name="Xu L."/>
            <person name="Wu Y.-H."/>
            <person name="Xu X.-W."/>
        </authorList>
    </citation>
    <scope>NUCLEOTIDE SEQUENCE [LARGE SCALE GENOMIC DNA]</scope>
    <source>
        <strain evidence="10 11">DY32-46</strain>
    </source>
</reference>
<dbReference type="GO" id="GO:0005886">
    <property type="term" value="C:plasma membrane"/>
    <property type="evidence" value="ECO:0007669"/>
    <property type="project" value="UniProtKB-SubCell"/>
</dbReference>
<keyword evidence="11" id="KW-1185">Reference proteome</keyword>
<feature type="transmembrane region" description="Helical" evidence="9">
    <location>
        <begin position="106"/>
        <end position="126"/>
    </location>
</feature>
<dbReference type="KEGG" id="euz:DVS28_a3120"/>
<comment type="subcellular location">
    <subcellularLocation>
        <location evidence="1">Cell membrane</location>
        <topology evidence="1">Multi-pass membrane protein</topology>
    </subcellularLocation>
</comment>
<dbReference type="OrthoDB" id="7947581at2"/>
<feature type="transmembrane region" description="Helical" evidence="9">
    <location>
        <begin position="309"/>
        <end position="330"/>
    </location>
</feature>
<keyword evidence="6 9" id="KW-1133">Transmembrane helix</keyword>
<evidence type="ECO:0000256" key="8">
    <source>
        <dbReference type="ARBA" id="ARBA00039381"/>
    </source>
</evidence>
<dbReference type="GO" id="GO:0022857">
    <property type="term" value="F:transmembrane transporter activity"/>
    <property type="evidence" value="ECO:0007669"/>
    <property type="project" value="InterPro"/>
</dbReference>
<feature type="transmembrane region" description="Helical" evidence="9">
    <location>
        <begin position="55"/>
        <end position="74"/>
    </location>
</feature>
<dbReference type="PANTHER" id="PTHR32196:SF71">
    <property type="entry name" value="AUTOINDUCER 2 IMPORT SYSTEM PERMEASE PROTEIN LSRD"/>
    <property type="match status" value="1"/>
</dbReference>
<feature type="transmembrane region" description="Helical" evidence="9">
    <location>
        <begin position="280"/>
        <end position="297"/>
    </location>
</feature>
<evidence type="ECO:0000256" key="4">
    <source>
        <dbReference type="ARBA" id="ARBA00022519"/>
    </source>
</evidence>
<dbReference type="PANTHER" id="PTHR32196">
    <property type="entry name" value="ABC TRANSPORTER PERMEASE PROTEIN YPHD-RELATED-RELATED"/>
    <property type="match status" value="1"/>
</dbReference>
<dbReference type="InterPro" id="IPR001851">
    <property type="entry name" value="ABC_transp_permease"/>
</dbReference>
<dbReference type="Pfam" id="PF02653">
    <property type="entry name" value="BPD_transp_2"/>
    <property type="match status" value="1"/>
</dbReference>
<gene>
    <name evidence="10" type="ORF">DVS28_a3120</name>
</gene>
<keyword evidence="2" id="KW-0813">Transport</keyword>
<dbReference type="CDD" id="cd06579">
    <property type="entry name" value="TM_PBP1_transp_AraH_like"/>
    <property type="match status" value="1"/>
</dbReference>
<dbReference type="RefSeq" id="WP_114592235.1">
    <property type="nucleotide sequence ID" value="NZ_CP031165.1"/>
</dbReference>
<keyword evidence="3" id="KW-1003">Cell membrane</keyword>
<feature type="transmembrane region" description="Helical" evidence="9">
    <location>
        <begin position="257"/>
        <end position="275"/>
    </location>
</feature>
<dbReference type="Proteomes" id="UP000264006">
    <property type="component" value="Chromosome"/>
</dbReference>
<evidence type="ECO:0000256" key="9">
    <source>
        <dbReference type="SAM" id="Phobius"/>
    </source>
</evidence>
<keyword evidence="7 9" id="KW-0472">Membrane</keyword>
<evidence type="ECO:0000256" key="1">
    <source>
        <dbReference type="ARBA" id="ARBA00004651"/>
    </source>
</evidence>
<dbReference type="AlphaFoldDB" id="A0A346XZZ9"/>
<name>A0A346XZZ9_9ACTN</name>
<evidence type="ECO:0000256" key="2">
    <source>
        <dbReference type="ARBA" id="ARBA00022448"/>
    </source>
</evidence>
<dbReference type="EMBL" id="CP031165">
    <property type="protein sequence ID" value="AXV07796.1"/>
    <property type="molecule type" value="Genomic_DNA"/>
</dbReference>
<evidence type="ECO:0000256" key="3">
    <source>
        <dbReference type="ARBA" id="ARBA00022475"/>
    </source>
</evidence>
<evidence type="ECO:0000256" key="7">
    <source>
        <dbReference type="ARBA" id="ARBA00023136"/>
    </source>
</evidence>
<protein>
    <recommendedName>
        <fullName evidence="8">Autoinducer 2 import system permease protein LsrD</fullName>
    </recommendedName>
</protein>
<feature type="transmembrane region" description="Helical" evidence="9">
    <location>
        <begin position="133"/>
        <end position="152"/>
    </location>
</feature>
<evidence type="ECO:0000256" key="6">
    <source>
        <dbReference type="ARBA" id="ARBA00022989"/>
    </source>
</evidence>
<feature type="transmembrane region" description="Helical" evidence="9">
    <location>
        <begin position="226"/>
        <end position="245"/>
    </location>
</feature>
<keyword evidence="5 9" id="KW-0812">Transmembrane</keyword>
<accession>A0A346XZZ9</accession>
<evidence type="ECO:0000313" key="10">
    <source>
        <dbReference type="EMBL" id="AXV07796.1"/>
    </source>
</evidence>
<sequence length="348" mass="35826">MAADIAPTAPSSWTRRSPWASLRSWDGAITLVLLLVLAVAAVSVENFTNTGNLKFLLLDSITIALIALPMTLIVITGEIDLSVASTLGLTSAVMGSLWTANVPLELAVIGVVLLGALLGAVNGVFVTRFGLPSLAVTIGTLAAYRGLAFVVLGSRAVADFPIGWTSTTTEAIGSTFVPLALIPLALLGLAFAVVLHRTATGRAMYVIGHNDEAATFSGIDPARTRFWLFVTSGAVSGLAGVFWTLRYASARADNAQGLELAVVAAVLLGGVSIFGGKGSLPGVIAAVLLLGTIRNALQLQNVSADVLDIVTGLLLIVSVLTPNVIARVSASRHRRALARGASPSPETA</sequence>
<evidence type="ECO:0000313" key="11">
    <source>
        <dbReference type="Proteomes" id="UP000264006"/>
    </source>
</evidence>
<keyword evidence="4" id="KW-0997">Cell inner membrane</keyword>
<proteinExistence type="predicted"/>
<evidence type="ECO:0000256" key="5">
    <source>
        <dbReference type="ARBA" id="ARBA00022692"/>
    </source>
</evidence>
<feature type="transmembrane region" description="Helical" evidence="9">
    <location>
        <begin position="25"/>
        <end position="43"/>
    </location>
</feature>
<organism evidence="10 11">
    <name type="scientific">Euzebya pacifica</name>
    <dbReference type="NCBI Taxonomy" id="1608957"/>
    <lineage>
        <taxon>Bacteria</taxon>
        <taxon>Bacillati</taxon>
        <taxon>Actinomycetota</taxon>
        <taxon>Nitriliruptoria</taxon>
        <taxon>Euzebyales</taxon>
    </lineage>
</organism>